<comment type="caution">
    <text evidence="1">The sequence shown here is derived from an EMBL/GenBank/DDBJ whole genome shotgun (WGS) entry which is preliminary data.</text>
</comment>
<accession>A0A7X0J5C5</accession>
<gene>
    <name evidence="1" type="ORF">HDF25_002075</name>
</gene>
<organism evidence="1 2">
    <name type="scientific">Pedobacter cryoconitis</name>
    <dbReference type="NCBI Taxonomy" id="188932"/>
    <lineage>
        <taxon>Bacteria</taxon>
        <taxon>Pseudomonadati</taxon>
        <taxon>Bacteroidota</taxon>
        <taxon>Sphingobacteriia</taxon>
        <taxon>Sphingobacteriales</taxon>
        <taxon>Sphingobacteriaceae</taxon>
        <taxon>Pedobacter</taxon>
    </lineage>
</organism>
<proteinExistence type="predicted"/>
<dbReference type="EMBL" id="JACHCC010000005">
    <property type="protein sequence ID" value="MBB6499931.1"/>
    <property type="molecule type" value="Genomic_DNA"/>
</dbReference>
<protein>
    <submittedName>
        <fullName evidence="1">Uncharacterized protein</fullName>
    </submittedName>
</protein>
<dbReference type="AlphaFoldDB" id="A0A7X0J5C5"/>
<sequence length="348" mass="39672">MSLLPSENKLFPKLSVIFFLFVCYSGNTYAQATFEMVIPKQKIHNSSYDKIRFLDSRTDTGSMGTVQVGMLNRRAQVVVNRPLKEQIIAVFNALIDSSARTGTLIFQLRQLSFAETTTAMKETGYCYIRAKLYRANEDSYAEVGKLDTLISFNAMDVTRRLFKEGNGMLTKFIADHMISTESSGSPVSDRDIIQIDSVEKSKINLYTTPKYTDGLYVNYASFKAQTPDYIDVSYSFKDDFITQAEVKDNQGQGVELKESYALVYKGKPYILTDYGIYPLRREGDTFCFIGILMARDFSNTGYFEVKLDHLNGVFISYRQIGKKELKLKIKSGEIPPPRNYPDYSHDDY</sequence>
<evidence type="ECO:0000313" key="1">
    <source>
        <dbReference type="EMBL" id="MBB6499931.1"/>
    </source>
</evidence>
<evidence type="ECO:0000313" key="2">
    <source>
        <dbReference type="Proteomes" id="UP000521017"/>
    </source>
</evidence>
<reference evidence="1 2" key="1">
    <citation type="submission" date="2020-08" db="EMBL/GenBank/DDBJ databases">
        <title>Genomic Encyclopedia of Type Strains, Phase IV (KMG-V): Genome sequencing to study the core and pangenomes of soil and plant-associated prokaryotes.</title>
        <authorList>
            <person name="Whitman W."/>
        </authorList>
    </citation>
    <scope>NUCLEOTIDE SEQUENCE [LARGE SCALE GENOMIC DNA]</scope>
    <source>
        <strain evidence="1 2">M2T3</strain>
    </source>
</reference>
<dbReference type="RefSeq" id="WP_184624656.1">
    <property type="nucleotide sequence ID" value="NZ_JACHCC010000005.1"/>
</dbReference>
<dbReference type="Proteomes" id="UP000521017">
    <property type="component" value="Unassembled WGS sequence"/>
</dbReference>
<name>A0A7X0J5C5_9SPHI</name>